<dbReference type="SUPFAM" id="SSF53335">
    <property type="entry name" value="S-adenosyl-L-methionine-dependent methyltransferases"/>
    <property type="match status" value="1"/>
</dbReference>
<comment type="caution">
    <text evidence="14">The sequence shown here is derived from an EMBL/GenBank/DDBJ whole genome shotgun (WGS) entry which is preliminary data.</text>
</comment>
<dbReference type="InterPro" id="IPR015507">
    <property type="entry name" value="rRNA-MeTfrase_E"/>
</dbReference>
<feature type="compositionally biased region" description="Basic and acidic residues" evidence="12">
    <location>
        <begin position="260"/>
        <end position="271"/>
    </location>
</feature>
<evidence type="ECO:0000256" key="9">
    <source>
        <dbReference type="ARBA" id="ARBA00042745"/>
    </source>
</evidence>
<evidence type="ECO:0000256" key="1">
    <source>
        <dbReference type="ARBA" id="ARBA00022552"/>
    </source>
</evidence>
<feature type="binding site" evidence="11">
    <location>
        <position position="173"/>
    </location>
    <ligand>
        <name>S-adenosyl-L-methionine</name>
        <dbReference type="ChEBI" id="CHEBI:59789"/>
    </ligand>
</feature>
<comment type="function">
    <text evidence="5 11">Specifically methylates the uridine in position 2552 of 23S rRNA at the 2'-O position of the ribose in the fully assembled 50S ribosomal subunit.</text>
</comment>
<dbReference type="AlphaFoldDB" id="A0A9W6N647"/>
<feature type="binding site" evidence="11">
    <location>
        <position position="110"/>
    </location>
    <ligand>
        <name>S-adenosyl-L-methionine</name>
        <dbReference type="ChEBI" id="CHEBI:59789"/>
    </ligand>
</feature>
<keyword evidence="3 11" id="KW-0808">Transferase</keyword>
<feature type="region of interest" description="Disordered" evidence="12">
    <location>
        <begin position="260"/>
        <end position="280"/>
    </location>
</feature>
<evidence type="ECO:0000256" key="11">
    <source>
        <dbReference type="HAMAP-Rule" id="MF_01547"/>
    </source>
</evidence>
<dbReference type="EMBL" id="BSFL01000001">
    <property type="protein sequence ID" value="GLK79078.1"/>
    <property type="molecule type" value="Genomic_DNA"/>
</dbReference>
<dbReference type="HAMAP" id="MF_01547">
    <property type="entry name" value="RNA_methyltr_E"/>
    <property type="match status" value="1"/>
</dbReference>
<evidence type="ECO:0000256" key="12">
    <source>
        <dbReference type="SAM" id="MobiDB-lite"/>
    </source>
</evidence>
<evidence type="ECO:0000256" key="10">
    <source>
        <dbReference type="ARBA" id="ARBA00048970"/>
    </source>
</evidence>
<feature type="region of interest" description="Disordered" evidence="12">
    <location>
        <begin position="1"/>
        <end position="40"/>
    </location>
</feature>
<evidence type="ECO:0000259" key="13">
    <source>
        <dbReference type="Pfam" id="PF01728"/>
    </source>
</evidence>
<dbReference type="InterPro" id="IPR050082">
    <property type="entry name" value="RNA_methyltr_RlmE"/>
</dbReference>
<keyword evidence="15" id="KW-1185">Reference proteome</keyword>
<dbReference type="PANTHER" id="PTHR10920:SF18">
    <property type="entry name" value="RRNA METHYLTRANSFERASE 2, MITOCHONDRIAL"/>
    <property type="match status" value="1"/>
</dbReference>
<comment type="subcellular location">
    <subcellularLocation>
        <location evidence="11">Cytoplasm</location>
    </subcellularLocation>
</comment>
<feature type="binding site" evidence="11">
    <location>
        <position position="133"/>
    </location>
    <ligand>
        <name>S-adenosyl-L-methionine</name>
        <dbReference type="ChEBI" id="CHEBI:59789"/>
    </ligand>
</feature>
<keyword evidence="2 11" id="KW-0489">Methyltransferase</keyword>
<evidence type="ECO:0000256" key="4">
    <source>
        <dbReference type="ARBA" id="ARBA00022691"/>
    </source>
</evidence>
<proteinExistence type="inferred from homology"/>
<dbReference type="EC" id="2.1.1.166" evidence="6 11"/>
<dbReference type="PANTHER" id="PTHR10920">
    <property type="entry name" value="RIBOSOMAL RNA METHYLTRANSFERASE"/>
    <property type="match status" value="1"/>
</dbReference>
<dbReference type="InterPro" id="IPR002877">
    <property type="entry name" value="RNA_MeTrfase_FtsJ_dom"/>
</dbReference>
<feature type="binding site" evidence="11">
    <location>
        <position position="149"/>
    </location>
    <ligand>
        <name>S-adenosyl-L-methionine</name>
        <dbReference type="ChEBI" id="CHEBI:59789"/>
    </ligand>
</feature>
<dbReference type="GO" id="GO:0008650">
    <property type="term" value="F:rRNA (uridine-2'-O-)-methyltransferase activity"/>
    <property type="evidence" value="ECO:0007669"/>
    <property type="project" value="UniProtKB-UniRule"/>
</dbReference>
<evidence type="ECO:0000313" key="15">
    <source>
        <dbReference type="Proteomes" id="UP001143309"/>
    </source>
</evidence>
<feature type="domain" description="Ribosomal RNA methyltransferase FtsJ" evidence="13">
    <location>
        <begin position="78"/>
        <end position="256"/>
    </location>
</feature>
<evidence type="ECO:0000313" key="14">
    <source>
        <dbReference type="EMBL" id="GLK79078.1"/>
    </source>
</evidence>
<keyword evidence="1 11" id="KW-0698">rRNA processing</keyword>
<dbReference type="InterPro" id="IPR029063">
    <property type="entry name" value="SAM-dependent_MTases_sf"/>
</dbReference>
<dbReference type="GO" id="GO:0005737">
    <property type="term" value="C:cytoplasm"/>
    <property type="evidence" value="ECO:0007669"/>
    <property type="project" value="UniProtKB-SubCell"/>
</dbReference>
<accession>A0A9W6N647</accession>
<feature type="binding site" evidence="11">
    <location>
        <position position="112"/>
    </location>
    <ligand>
        <name>S-adenosyl-L-methionine</name>
        <dbReference type="ChEBI" id="CHEBI:59789"/>
    </ligand>
</feature>
<dbReference type="Proteomes" id="UP001143309">
    <property type="component" value="Unassembled WGS sequence"/>
</dbReference>
<feature type="compositionally biased region" description="Low complexity" evidence="12">
    <location>
        <begin position="7"/>
        <end position="18"/>
    </location>
</feature>
<sequence>MAPARPPAQRAALVSRGPAKGGGGAGKGKGAGAGGSGRGARSLGVRVYTARKRSHASTLWLERQLNDPYVQAAKREGYRSRAAFKLIEIDDRHKLLKPGQKIVDLGAAPGGWSQIAARRIDVEKGRGKIVAIDLLEMEPLPGVDFMVLDFLDDAAPDLIRQRLGGKADLVLSDMAANTIGHQKTDHLRIVALVEAAALFASEVLAPGGAFLAKVFQGGTEGELLAALKRDFSKVIHVKPPSSRKDSAELYVLATGFRGEGVRADGSNERSAEGGPSAAAT</sequence>
<dbReference type="Gene3D" id="3.40.50.150">
    <property type="entry name" value="Vaccinia Virus protein VP39"/>
    <property type="match status" value="1"/>
</dbReference>
<dbReference type="Pfam" id="PF01728">
    <property type="entry name" value="FtsJ"/>
    <property type="match status" value="1"/>
</dbReference>
<gene>
    <name evidence="11 14" type="primary">rlmE</name>
    <name evidence="11" type="synonym">ftsJ</name>
    <name evidence="11" type="synonym">rrmJ</name>
    <name evidence="14" type="ORF">GCM10008174_08190</name>
</gene>
<keyword evidence="4 11" id="KW-0949">S-adenosyl-L-methionine</keyword>
<organism evidence="14 15">
    <name type="scientific">Methylopila turkensis</name>
    <dbReference type="NCBI Taxonomy" id="1437816"/>
    <lineage>
        <taxon>Bacteria</taxon>
        <taxon>Pseudomonadati</taxon>
        <taxon>Pseudomonadota</taxon>
        <taxon>Alphaproteobacteria</taxon>
        <taxon>Hyphomicrobiales</taxon>
        <taxon>Methylopilaceae</taxon>
        <taxon>Methylopila</taxon>
    </lineage>
</organism>
<comment type="catalytic activity">
    <reaction evidence="10 11">
        <text>uridine(2552) in 23S rRNA + S-adenosyl-L-methionine = 2'-O-methyluridine(2552) in 23S rRNA + S-adenosyl-L-homocysteine + H(+)</text>
        <dbReference type="Rhea" id="RHEA:42720"/>
        <dbReference type="Rhea" id="RHEA-COMP:10202"/>
        <dbReference type="Rhea" id="RHEA-COMP:10203"/>
        <dbReference type="ChEBI" id="CHEBI:15378"/>
        <dbReference type="ChEBI" id="CHEBI:57856"/>
        <dbReference type="ChEBI" id="CHEBI:59789"/>
        <dbReference type="ChEBI" id="CHEBI:65315"/>
        <dbReference type="ChEBI" id="CHEBI:74478"/>
        <dbReference type="EC" id="2.1.1.166"/>
    </reaction>
</comment>
<feature type="active site" description="Proton acceptor" evidence="11">
    <location>
        <position position="213"/>
    </location>
</feature>
<evidence type="ECO:0000256" key="6">
    <source>
        <dbReference type="ARBA" id="ARBA00038861"/>
    </source>
</evidence>
<evidence type="ECO:0000256" key="7">
    <source>
        <dbReference type="ARBA" id="ARBA00041129"/>
    </source>
</evidence>
<evidence type="ECO:0000256" key="3">
    <source>
        <dbReference type="ARBA" id="ARBA00022679"/>
    </source>
</evidence>
<feature type="compositionally biased region" description="Gly residues" evidence="12">
    <location>
        <begin position="19"/>
        <end position="38"/>
    </location>
</feature>
<evidence type="ECO:0000256" key="5">
    <source>
        <dbReference type="ARBA" id="ARBA00037569"/>
    </source>
</evidence>
<keyword evidence="11" id="KW-0963">Cytoplasm</keyword>
<reference evidence="14" key="1">
    <citation type="journal article" date="2014" name="Int. J. Syst. Evol. Microbiol.">
        <title>Complete genome sequence of Corynebacterium casei LMG S-19264T (=DSM 44701T), isolated from a smear-ripened cheese.</title>
        <authorList>
            <consortium name="US DOE Joint Genome Institute (JGI-PGF)"/>
            <person name="Walter F."/>
            <person name="Albersmeier A."/>
            <person name="Kalinowski J."/>
            <person name="Ruckert C."/>
        </authorList>
    </citation>
    <scope>NUCLEOTIDE SEQUENCE</scope>
    <source>
        <strain evidence="14">VKM B-2748</strain>
    </source>
</reference>
<evidence type="ECO:0000256" key="8">
    <source>
        <dbReference type="ARBA" id="ARBA00041995"/>
    </source>
</evidence>
<protein>
    <recommendedName>
        <fullName evidence="7 11">Ribosomal RNA large subunit methyltransferase E</fullName>
        <ecNumber evidence="6 11">2.1.1.166</ecNumber>
    </recommendedName>
    <alternativeName>
        <fullName evidence="9 11">23S rRNA Um2552 methyltransferase</fullName>
    </alternativeName>
    <alternativeName>
        <fullName evidence="8 11">rRNA (uridine-2'-O-)-methyltransferase</fullName>
    </alternativeName>
</protein>
<comment type="similarity">
    <text evidence="11">Belongs to the class I-like SAM-binding methyltransferase superfamily. RNA methyltransferase RlmE family.</text>
</comment>
<name>A0A9W6N647_9HYPH</name>
<evidence type="ECO:0000256" key="2">
    <source>
        <dbReference type="ARBA" id="ARBA00022603"/>
    </source>
</evidence>
<reference evidence="14" key="2">
    <citation type="submission" date="2023-01" db="EMBL/GenBank/DDBJ databases">
        <authorList>
            <person name="Sun Q."/>
            <person name="Evtushenko L."/>
        </authorList>
    </citation>
    <scope>NUCLEOTIDE SEQUENCE</scope>
    <source>
        <strain evidence="14">VKM B-2748</strain>
    </source>
</reference>